<protein>
    <recommendedName>
        <fullName evidence="3">Outer membrane protein beta-barrel domain-containing protein</fullName>
    </recommendedName>
</protein>
<comment type="caution">
    <text evidence="4">The sequence shown here is derived from an EMBL/GenBank/DDBJ whole genome shotgun (WGS) entry which is preliminary data.</text>
</comment>
<dbReference type="Gene3D" id="2.40.160.20">
    <property type="match status" value="1"/>
</dbReference>
<dbReference type="InterPro" id="IPR027385">
    <property type="entry name" value="Beta-barrel_OMP"/>
</dbReference>
<evidence type="ECO:0000259" key="3">
    <source>
        <dbReference type="Pfam" id="PF13505"/>
    </source>
</evidence>
<reference evidence="5" key="1">
    <citation type="journal article" date="2019" name="Int. J. Syst. Evol. Microbiol.">
        <title>The Global Catalogue of Microorganisms (GCM) 10K type strain sequencing project: providing services to taxonomists for standard genome sequencing and annotation.</title>
        <authorList>
            <consortium name="The Broad Institute Genomics Platform"/>
            <consortium name="The Broad Institute Genome Sequencing Center for Infectious Disease"/>
            <person name="Wu L."/>
            <person name="Ma J."/>
        </authorList>
    </citation>
    <scope>NUCLEOTIDE SEQUENCE [LARGE SCALE GENOMIC DNA]</scope>
    <source>
        <strain evidence="5">JCM 17217</strain>
    </source>
</reference>
<feature type="signal peptide" evidence="2">
    <location>
        <begin position="1"/>
        <end position="35"/>
    </location>
</feature>
<keyword evidence="5" id="KW-1185">Reference proteome</keyword>
<gene>
    <name evidence="4" type="ORF">GCM10022407_08760</name>
</gene>
<keyword evidence="1 2" id="KW-0732">Signal</keyword>
<evidence type="ECO:0000256" key="2">
    <source>
        <dbReference type="SAM" id="SignalP"/>
    </source>
</evidence>
<evidence type="ECO:0000313" key="4">
    <source>
        <dbReference type="EMBL" id="GAA3964425.1"/>
    </source>
</evidence>
<evidence type="ECO:0000313" key="5">
    <source>
        <dbReference type="Proteomes" id="UP001501556"/>
    </source>
</evidence>
<accession>A0ABP7PEL1</accession>
<feature type="domain" description="Outer membrane protein beta-barrel" evidence="3">
    <location>
        <begin position="25"/>
        <end position="242"/>
    </location>
</feature>
<dbReference type="Pfam" id="PF13505">
    <property type="entry name" value="OMP_b-brl"/>
    <property type="match status" value="1"/>
</dbReference>
<dbReference type="Proteomes" id="UP001501556">
    <property type="component" value="Unassembled WGS sequence"/>
</dbReference>
<evidence type="ECO:0000256" key="1">
    <source>
        <dbReference type="ARBA" id="ARBA00022729"/>
    </source>
</evidence>
<organism evidence="4 5">
    <name type="scientific">Hymenobacter antarcticus</name>
    <dbReference type="NCBI Taxonomy" id="486270"/>
    <lineage>
        <taxon>Bacteria</taxon>
        <taxon>Pseudomonadati</taxon>
        <taxon>Bacteroidota</taxon>
        <taxon>Cytophagia</taxon>
        <taxon>Cytophagales</taxon>
        <taxon>Hymenobacteraceae</taxon>
        <taxon>Hymenobacter</taxon>
    </lineage>
</organism>
<dbReference type="EMBL" id="BAABDI010000004">
    <property type="protein sequence ID" value="GAA3964425.1"/>
    <property type="molecule type" value="Genomic_DNA"/>
</dbReference>
<proteinExistence type="predicted"/>
<sequence length="245" mass="26487">MLLTVFQPPLPSQAMRFLSLALGGLLFAAALPARAQASAETPAPPRYYVGLGAYSSSYQQLGGQSTAYNSSVRLPVQLTAGYQLRPRLAVQVGVAYSGSTMHYAFVGRTYGSGPTGYIDYRADLTSRLLSTTVLARYTLTRKAAHHVQFDALGGFTLEHGRGFERGTRADSLGGTRNVTNFSNRSSRSVLLLTAGLGTRFRLSPRFELFYDFTLNKALTGPASRPAPVSLTGSSALGLRYRFGRR</sequence>
<name>A0ABP7PEL1_9BACT</name>
<feature type="chain" id="PRO_5046611194" description="Outer membrane protein beta-barrel domain-containing protein" evidence="2">
    <location>
        <begin position="36"/>
        <end position="245"/>
    </location>
</feature>